<dbReference type="PANTHER" id="PTHR23088:SF27">
    <property type="entry name" value="DEAMINATED GLUTATHIONE AMIDASE"/>
    <property type="match status" value="1"/>
</dbReference>
<dbReference type="Gene3D" id="3.60.110.10">
    <property type="entry name" value="Carbon-nitrogen hydrolase"/>
    <property type="match status" value="1"/>
</dbReference>
<gene>
    <name evidence="2" type="ORF">J0X12_03290</name>
</gene>
<dbReference type="Proteomes" id="UP000664761">
    <property type="component" value="Unassembled WGS sequence"/>
</dbReference>
<accession>A0ABS3F3V0</accession>
<dbReference type="GO" id="GO:0016787">
    <property type="term" value="F:hydrolase activity"/>
    <property type="evidence" value="ECO:0007669"/>
    <property type="project" value="UniProtKB-KW"/>
</dbReference>
<dbReference type="InterPro" id="IPR003010">
    <property type="entry name" value="C-N_Hydrolase"/>
</dbReference>
<comment type="caution">
    <text evidence="2">The sequence shown here is derived from an EMBL/GenBank/DDBJ whole genome shotgun (WGS) entry which is preliminary data.</text>
</comment>
<dbReference type="SUPFAM" id="SSF56317">
    <property type="entry name" value="Carbon-nitrogen hydrolase"/>
    <property type="match status" value="1"/>
</dbReference>
<feature type="domain" description="CN hydrolase" evidence="1">
    <location>
        <begin position="1"/>
        <end position="230"/>
    </location>
</feature>
<dbReference type="PANTHER" id="PTHR23088">
    <property type="entry name" value="NITRILASE-RELATED"/>
    <property type="match status" value="1"/>
</dbReference>
<keyword evidence="3" id="KW-1185">Reference proteome</keyword>
<keyword evidence="2" id="KW-0378">Hydrolase</keyword>
<dbReference type="RefSeq" id="WP_207042203.1">
    <property type="nucleotide sequence ID" value="NZ_JAFLNC010000001.1"/>
</dbReference>
<evidence type="ECO:0000259" key="1">
    <source>
        <dbReference type="PROSITE" id="PS50263"/>
    </source>
</evidence>
<evidence type="ECO:0000313" key="3">
    <source>
        <dbReference type="Proteomes" id="UP000664761"/>
    </source>
</evidence>
<evidence type="ECO:0000313" key="2">
    <source>
        <dbReference type="EMBL" id="MBO0332622.1"/>
    </source>
</evidence>
<dbReference type="Pfam" id="PF00795">
    <property type="entry name" value="CN_hydrolase"/>
    <property type="match status" value="1"/>
</dbReference>
<protein>
    <submittedName>
        <fullName evidence="2">Carbon-nitrogen hydrolase family protein</fullName>
    </submittedName>
</protein>
<sequence>MTTFAIAGIQMDAPFGDNLGLMGREIGIAVARFPWVEMIMFGELCAFGPDLQAAQPMPGPAEEYFCSLARKHGIWLIPGSFYEVHEGQIHNTSPVINPAGEVVTRHRKIYPFQPYEQGVTGGLEHTVFDVPEVGRFGLSICYDSWFPETSRALASLGAEVILHPTLTNTIDRDFELSVSRATAGINQLYFVDINNTGRLGYGRSAIFSPEGDVLHQAGRGAEIIPVFLDFDLVRRTREEGIKGLGQPLKSFRDSKIAFPQYDPKGRSYFQTKLGPLKKLERPERVSAPPVSIKSV</sequence>
<name>A0ABS3F3V0_9PROT</name>
<proteinExistence type="predicted"/>
<dbReference type="CDD" id="cd07197">
    <property type="entry name" value="nitrilase"/>
    <property type="match status" value="1"/>
</dbReference>
<reference evidence="2 3" key="1">
    <citation type="submission" date="2021-03" db="EMBL/GenBank/DDBJ databases">
        <title>Sneathiella sp. CAU 1612 isolated from Kang Won-do.</title>
        <authorList>
            <person name="Kim W."/>
        </authorList>
    </citation>
    <scope>NUCLEOTIDE SEQUENCE [LARGE SCALE GENOMIC DNA]</scope>
    <source>
        <strain evidence="2 3">CAU 1612</strain>
    </source>
</reference>
<organism evidence="2 3">
    <name type="scientific">Sneathiella sedimenti</name>
    <dbReference type="NCBI Taxonomy" id="2816034"/>
    <lineage>
        <taxon>Bacteria</taxon>
        <taxon>Pseudomonadati</taxon>
        <taxon>Pseudomonadota</taxon>
        <taxon>Alphaproteobacteria</taxon>
        <taxon>Sneathiellales</taxon>
        <taxon>Sneathiellaceae</taxon>
        <taxon>Sneathiella</taxon>
    </lineage>
</organism>
<dbReference type="PROSITE" id="PS50263">
    <property type="entry name" value="CN_HYDROLASE"/>
    <property type="match status" value="1"/>
</dbReference>
<dbReference type="EMBL" id="JAFLNC010000001">
    <property type="protein sequence ID" value="MBO0332622.1"/>
    <property type="molecule type" value="Genomic_DNA"/>
</dbReference>
<dbReference type="InterPro" id="IPR036526">
    <property type="entry name" value="C-N_Hydrolase_sf"/>
</dbReference>